<comment type="caution">
    <text evidence="1">The sequence shown here is derived from an EMBL/GenBank/DDBJ whole genome shotgun (WGS) entry which is preliminary data.</text>
</comment>
<dbReference type="AlphaFoldDB" id="A0A164PTX8"/>
<dbReference type="Proteomes" id="UP000076512">
    <property type="component" value="Unassembled WGS sequence"/>
</dbReference>
<dbReference type="STRING" id="455432.AWN90_17370"/>
<evidence type="ECO:0000313" key="2">
    <source>
        <dbReference type="Proteomes" id="UP000076512"/>
    </source>
</evidence>
<dbReference type="RefSeq" id="WP_067582113.1">
    <property type="nucleotide sequence ID" value="NZ_JABMCZ010000001.1"/>
</dbReference>
<organism evidence="1 2">
    <name type="scientific">Nocardia terpenica</name>
    <dbReference type="NCBI Taxonomy" id="455432"/>
    <lineage>
        <taxon>Bacteria</taxon>
        <taxon>Bacillati</taxon>
        <taxon>Actinomycetota</taxon>
        <taxon>Actinomycetes</taxon>
        <taxon>Mycobacteriales</taxon>
        <taxon>Nocardiaceae</taxon>
        <taxon>Nocardia</taxon>
    </lineage>
</organism>
<reference evidence="1 2" key="1">
    <citation type="submission" date="2016-04" db="EMBL/GenBank/DDBJ databases">
        <authorList>
            <person name="Evans L.H."/>
            <person name="Alamgir A."/>
            <person name="Owens N."/>
            <person name="Weber N.D."/>
            <person name="Virtaneva K."/>
            <person name="Barbian K."/>
            <person name="Babar A."/>
            <person name="Rosenke K."/>
        </authorList>
    </citation>
    <scope>NUCLEOTIDE SEQUENCE [LARGE SCALE GENOMIC DNA]</scope>
    <source>
        <strain evidence="1 2">IFM 0406</strain>
    </source>
</reference>
<gene>
    <name evidence="1" type="ORF">AWN90_17370</name>
</gene>
<accession>A0A164PTX8</accession>
<dbReference type="EMBL" id="LWGR01000002">
    <property type="protein sequence ID" value="KZM76063.1"/>
    <property type="molecule type" value="Genomic_DNA"/>
</dbReference>
<name>A0A164PTX8_9NOCA</name>
<evidence type="ECO:0000313" key="1">
    <source>
        <dbReference type="EMBL" id="KZM76063.1"/>
    </source>
</evidence>
<protein>
    <submittedName>
        <fullName evidence="1">Uncharacterized protein</fullName>
    </submittedName>
</protein>
<proteinExistence type="predicted"/>
<sequence length="90" mass="8940">MGEKKTDPITAAPTINSPTITAVAVVIAPVDATVAVYSTRDPSPGGSAAIAGRGVPGAAHQPIAAASNSTARTMRAAWRCTAVLSGITRV</sequence>
<keyword evidence="2" id="KW-1185">Reference proteome</keyword>